<dbReference type="SUPFAM" id="SSF48403">
    <property type="entry name" value="Ankyrin repeat"/>
    <property type="match status" value="1"/>
</dbReference>
<feature type="repeat" description="ANK" evidence="3">
    <location>
        <begin position="32"/>
        <end position="64"/>
    </location>
</feature>
<dbReference type="InterPro" id="IPR036770">
    <property type="entry name" value="Ankyrin_rpt-contain_sf"/>
</dbReference>
<keyword evidence="6" id="KW-1185">Reference proteome</keyword>
<comment type="caution">
    <text evidence="5">The sequence shown here is derived from an EMBL/GenBank/DDBJ whole genome shotgun (WGS) entry which is preliminary data.</text>
</comment>
<reference evidence="5" key="1">
    <citation type="submission" date="2020-12" db="EMBL/GenBank/DDBJ databases">
        <authorList>
            <person name="Iha C."/>
        </authorList>
    </citation>
    <scope>NUCLEOTIDE SEQUENCE</scope>
</reference>
<dbReference type="Gene3D" id="1.25.40.20">
    <property type="entry name" value="Ankyrin repeat-containing domain"/>
    <property type="match status" value="2"/>
</dbReference>
<feature type="repeat" description="ANK" evidence="3">
    <location>
        <begin position="100"/>
        <end position="132"/>
    </location>
</feature>
<gene>
    <name evidence="5" type="ORF">OSTQU699_LOCUS10132</name>
</gene>
<evidence type="ECO:0000313" key="6">
    <source>
        <dbReference type="Proteomes" id="UP000708148"/>
    </source>
</evidence>
<dbReference type="SMART" id="SM00248">
    <property type="entry name" value="ANK"/>
    <property type="match status" value="4"/>
</dbReference>
<dbReference type="PRINTS" id="PR01415">
    <property type="entry name" value="ANKYRIN"/>
</dbReference>
<feature type="compositionally biased region" description="Basic and acidic residues" evidence="4">
    <location>
        <begin position="209"/>
        <end position="220"/>
    </location>
</feature>
<evidence type="ECO:0000256" key="1">
    <source>
        <dbReference type="ARBA" id="ARBA00022737"/>
    </source>
</evidence>
<dbReference type="Pfam" id="PF12796">
    <property type="entry name" value="Ank_2"/>
    <property type="match status" value="1"/>
</dbReference>
<evidence type="ECO:0000313" key="5">
    <source>
        <dbReference type="EMBL" id="CAD7704777.1"/>
    </source>
</evidence>
<dbReference type="EMBL" id="CAJHUC010002953">
    <property type="protein sequence ID" value="CAD7704777.1"/>
    <property type="molecule type" value="Genomic_DNA"/>
</dbReference>
<dbReference type="PANTHER" id="PTHR24126:SF14">
    <property type="entry name" value="ANK_REP_REGION DOMAIN-CONTAINING PROTEIN"/>
    <property type="match status" value="1"/>
</dbReference>
<protein>
    <submittedName>
        <fullName evidence="5">Uncharacterized protein</fullName>
    </submittedName>
</protein>
<evidence type="ECO:0000256" key="2">
    <source>
        <dbReference type="ARBA" id="ARBA00023043"/>
    </source>
</evidence>
<keyword evidence="2 3" id="KW-0040">ANK repeat</keyword>
<feature type="region of interest" description="Disordered" evidence="4">
    <location>
        <begin position="200"/>
        <end position="220"/>
    </location>
</feature>
<keyword evidence="1" id="KW-0677">Repeat</keyword>
<sequence length="220" mass="23397">MALFNSAISGNLTRVRLLVGQLGMDPETSNAMGWTPLNLAALSGHLDIVAYLVESGANIETRQRWGQSPLGSAAINGHVNVVRFLMDHSPPANTSSRDSDGALPIHYASQFGFVDCLKVMLEHGADVNAVATINGWTPLHTAAAAGQAEAVELLLEWGADAGARDRGGRRAVDLVGMTVAVTRRQYREIGCLLERRRCPGASPAPEEASDGRHDNMMVSG</sequence>
<feature type="repeat" description="ANK" evidence="3">
    <location>
        <begin position="65"/>
        <end position="97"/>
    </location>
</feature>
<dbReference type="AlphaFoldDB" id="A0A8S1JCL0"/>
<dbReference type="PROSITE" id="PS50088">
    <property type="entry name" value="ANK_REPEAT"/>
    <property type="match status" value="4"/>
</dbReference>
<feature type="repeat" description="ANK" evidence="3">
    <location>
        <begin position="134"/>
        <end position="166"/>
    </location>
</feature>
<dbReference type="Pfam" id="PF13637">
    <property type="entry name" value="Ank_4"/>
    <property type="match status" value="1"/>
</dbReference>
<dbReference type="InterPro" id="IPR002110">
    <property type="entry name" value="Ankyrin_rpt"/>
</dbReference>
<organism evidence="5 6">
    <name type="scientific">Ostreobium quekettii</name>
    <dbReference type="NCBI Taxonomy" id="121088"/>
    <lineage>
        <taxon>Eukaryota</taxon>
        <taxon>Viridiplantae</taxon>
        <taxon>Chlorophyta</taxon>
        <taxon>core chlorophytes</taxon>
        <taxon>Ulvophyceae</taxon>
        <taxon>TCBD clade</taxon>
        <taxon>Bryopsidales</taxon>
        <taxon>Ostreobineae</taxon>
        <taxon>Ostreobiaceae</taxon>
        <taxon>Ostreobium</taxon>
    </lineage>
</organism>
<dbReference type="PANTHER" id="PTHR24126">
    <property type="entry name" value="ANKYRIN REPEAT, PH AND SEC7 DOMAIN CONTAINING PROTEIN SECG-RELATED"/>
    <property type="match status" value="1"/>
</dbReference>
<evidence type="ECO:0000256" key="3">
    <source>
        <dbReference type="PROSITE-ProRule" id="PRU00023"/>
    </source>
</evidence>
<dbReference type="Proteomes" id="UP000708148">
    <property type="component" value="Unassembled WGS sequence"/>
</dbReference>
<dbReference type="PROSITE" id="PS50297">
    <property type="entry name" value="ANK_REP_REGION"/>
    <property type="match status" value="3"/>
</dbReference>
<dbReference type="OrthoDB" id="539213at2759"/>
<accession>A0A8S1JCL0</accession>
<proteinExistence type="predicted"/>
<name>A0A8S1JCL0_9CHLO</name>
<evidence type="ECO:0000256" key="4">
    <source>
        <dbReference type="SAM" id="MobiDB-lite"/>
    </source>
</evidence>